<evidence type="ECO:0000256" key="1">
    <source>
        <dbReference type="SAM" id="MobiDB-lite"/>
    </source>
</evidence>
<protein>
    <submittedName>
        <fullName evidence="2">Uncharacterized protein</fullName>
    </submittedName>
</protein>
<evidence type="ECO:0000313" key="2">
    <source>
        <dbReference type="EMBL" id="KAF5592615.1"/>
    </source>
</evidence>
<organism evidence="2 3">
    <name type="scientific">Fusarium pseudocircinatum</name>
    <dbReference type="NCBI Taxonomy" id="56676"/>
    <lineage>
        <taxon>Eukaryota</taxon>
        <taxon>Fungi</taxon>
        <taxon>Dikarya</taxon>
        <taxon>Ascomycota</taxon>
        <taxon>Pezizomycotina</taxon>
        <taxon>Sordariomycetes</taxon>
        <taxon>Hypocreomycetidae</taxon>
        <taxon>Hypocreales</taxon>
        <taxon>Nectriaceae</taxon>
        <taxon>Fusarium</taxon>
        <taxon>Fusarium fujikuroi species complex</taxon>
    </lineage>
</organism>
<dbReference type="AlphaFoldDB" id="A0A8H5P9J8"/>
<reference evidence="2 3" key="1">
    <citation type="submission" date="2020-05" db="EMBL/GenBank/DDBJ databases">
        <title>Identification and distribution of gene clusters putatively required for synthesis of sphingolipid metabolism inhibitors in phylogenetically diverse species of the filamentous fungus Fusarium.</title>
        <authorList>
            <person name="Kim H.-S."/>
            <person name="Busman M."/>
            <person name="Brown D.W."/>
            <person name="Divon H."/>
            <person name="Uhlig S."/>
            <person name="Proctor R.H."/>
        </authorList>
    </citation>
    <scope>NUCLEOTIDE SEQUENCE [LARGE SCALE GENOMIC DNA]</scope>
    <source>
        <strain evidence="2 3">NRRL 36939</strain>
    </source>
</reference>
<accession>A0A8H5P9J8</accession>
<comment type="caution">
    <text evidence="2">The sequence shown here is derived from an EMBL/GenBank/DDBJ whole genome shotgun (WGS) entry which is preliminary data.</text>
</comment>
<name>A0A8H5P9J8_9HYPO</name>
<sequence>MTLSSDQSLDSQTVFPHSYREGPKCIGFAKSQGRQCNRVIGMAKIREHENLMARLNGVPLEQRADHPRLEEAVTLLLCHQHKATDFDMELEDASQKFRDAAEAAKKAEAARVKQEKPIPQKHEPEPESDSECSSESESDGGDDGEIHPLEAWERYNSKWKAIDKSGLEEGLPVVYQVPWPVTSGKQWHVSKEEVARFFNSIADEHDKAGCRAIFLHERMRWCSRNVKDTFGRIFYQGIWKKEVKMISSVAKEFEKLYSE</sequence>
<feature type="compositionally biased region" description="Basic and acidic residues" evidence="1">
    <location>
        <begin position="99"/>
        <end position="125"/>
    </location>
</feature>
<feature type="region of interest" description="Disordered" evidence="1">
    <location>
        <begin position="99"/>
        <end position="147"/>
    </location>
</feature>
<dbReference type="OrthoDB" id="5095549at2759"/>
<proteinExistence type="predicted"/>
<dbReference type="Proteomes" id="UP000546213">
    <property type="component" value="Unassembled WGS sequence"/>
</dbReference>
<gene>
    <name evidence="2" type="ORF">FPCIR_5645</name>
</gene>
<dbReference type="EMBL" id="JAAOAS010000117">
    <property type="protein sequence ID" value="KAF5592615.1"/>
    <property type="molecule type" value="Genomic_DNA"/>
</dbReference>
<evidence type="ECO:0000313" key="3">
    <source>
        <dbReference type="Proteomes" id="UP000546213"/>
    </source>
</evidence>
<feature type="compositionally biased region" description="Acidic residues" evidence="1">
    <location>
        <begin position="126"/>
        <end position="143"/>
    </location>
</feature>
<keyword evidence="3" id="KW-1185">Reference proteome</keyword>